<organism evidence="2 3">
    <name type="scientific">Parastrongyloides trichosuri</name>
    <name type="common">Possum-specific nematode worm</name>
    <dbReference type="NCBI Taxonomy" id="131310"/>
    <lineage>
        <taxon>Eukaryota</taxon>
        <taxon>Metazoa</taxon>
        <taxon>Ecdysozoa</taxon>
        <taxon>Nematoda</taxon>
        <taxon>Chromadorea</taxon>
        <taxon>Rhabditida</taxon>
        <taxon>Tylenchina</taxon>
        <taxon>Panagrolaimomorpha</taxon>
        <taxon>Strongyloidoidea</taxon>
        <taxon>Strongyloididae</taxon>
        <taxon>Parastrongyloides</taxon>
    </lineage>
</organism>
<keyword evidence="1" id="KW-0472">Membrane</keyword>
<dbReference type="Proteomes" id="UP000038045">
    <property type="component" value="Unplaced"/>
</dbReference>
<feature type="transmembrane region" description="Helical" evidence="1">
    <location>
        <begin position="65"/>
        <end position="94"/>
    </location>
</feature>
<keyword evidence="1" id="KW-1133">Transmembrane helix</keyword>
<protein>
    <submittedName>
        <fullName evidence="3">Scamp family-domain-containing protein</fullName>
    </submittedName>
</protein>
<evidence type="ECO:0000313" key="3">
    <source>
        <dbReference type="WBParaSite" id="PTRK_0001060900.1"/>
    </source>
</evidence>
<accession>A0A0N4ZQ02</accession>
<keyword evidence="1" id="KW-0812">Transmembrane</keyword>
<feature type="transmembrane region" description="Helical" evidence="1">
    <location>
        <begin position="100"/>
        <end position="117"/>
    </location>
</feature>
<sequence>MYTTDDSSTSIQSVDTTTHREEIELKKRLADEKIKESKLECIKEEDEIEPSGVEKKISKLMSYDWTFLDLVILIYSALSILSFSRCFIACMLLLPTDEGLFYAFSGLYWFVTIYPTYKFFTNLNVRGAVMVHLYVNIISGGSLVFIVGLTFINSRYIAQRYYSYYIILLFDAFMQFMSIIVLSFVPFKVIRTRSIFKVSNDYSIKIGNGLADATVKVYNSTKKSIEELMNNKKEETPASKTVIKLDSKHSDTITSNKYGSPTKRL</sequence>
<feature type="transmembrane region" description="Helical" evidence="1">
    <location>
        <begin position="129"/>
        <end position="152"/>
    </location>
</feature>
<name>A0A0N4ZQ02_PARTI</name>
<keyword evidence="2" id="KW-1185">Reference proteome</keyword>
<dbReference type="AlphaFoldDB" id="A0A0N4ZQ02"/>
<evidence type="ECO:0000256" key="1">
    <source>
        <dbReference type="SAM" id="Phobius"/>
    </source>
</evidence>
<reference evidence="3" key="1">
    <citation type="submission" date="2017-02" db="UniProtKB">
        <authorList>
            <consortium name="WormBaseParasite"/>
        </authorList>
    </citation>
    <scope>IDENTIFICATION</scope>
</reference>
<evidence type="ECO:0000313" key="2">
    <source>
        <dbReference type="Proteomes" id="UP000038045"/>
    </source>
</evidence>
<proteinExistence type="predicted"/>
<feature type="transmembrane region" description="Helical" evidence="1">
    <location>
        <begin position="164"/>
        <end position="187"/>
    </location>
</feature>
<dbReference type="WBParaSite" id="PTRK_0001060900.1">
    <property type="protein sequence ID" value="PTRK_0001060900.1"/>
    <property type="gene ID" value="PTRK_0001060900"/>
</dbReference>